<proteinExistence type="predicted"/>
<feature type="compositionally biased region" description="Acidic residues" evidence="1">
    <location>
        <begin position="371"/>
        <end position="390"/>
    </location>
</feature>
<sequence>MAGRKRSLSNDADMSALYKEWDEVSCPICMDHPHNAVLLICSSHDKGCRSYVCDTSYRHSNCLDRFKKLTGENTDSFATLAPRNLHDYINASSRNLDLRTSSGLTGDHVNHDLSESNTPTTVEMPGGSGGSSTYDADSVFAEQEGILLERFDLGEANMEKPEPLSNLRCPLCRGSVLGWKVIEEARMYLNLKSRSCSRESCSFSGNYGELRRHARRVHPTDCPADIDPSRQQAWQHLEEQRVNNDIVSAIRSSMPGAIVLGDYVIDNGERLSGERERRVLGDYMFDNGSGLSGGSERVLGDFVYDNGSGLPTERSGAEAGRWLSTFFLFHMIGSMDPASERRAGRSRGLARHRRPSGPFSRRRYHWGERLLEDDDGDDDNNDEEEDEDHNETDLNVLSDIGEDVHANPRRRRRLMRARSDQDQSLD</sequence>
<keyword evidence="3" id="KW-1185">Reference proteome</keyword>
<gene>
    <name evidence="2" type="ORF">Adt_01718</name>
</gene>
<evidence type="ECO:0000256" key="1">
    <source>
        <dbReference type="SAM" id="MobiDB-lite"/>
    </source>
</evidence>
<accession>A0ABD1VWT9</accession>
<organism evidence="2 3">
    <name type="scientific">Abeliophyllum distichum</name>
    <dbReference type="NCBI Taxonomy" id="126358"/>
    <lineage>
        <taxon>Eukaryota</taxon>
        <taxon>Viridiplantae</taxon>
        <taxon>Streptophyta</taxon>
        <taxon>Embryophyta</taxon>
        <taxon>Tracheophyta</taxon>
        <taxon>Spermatophyta</taxon>
        <taxon>Magnoliopsida</taxon>
        <taxon>eudicotyledons</taxon>
        <taxon>Gunneridae</taxon>
        <taxon>Pentapetalae</taxon>
        <taxon>asterids</taxon>
        <taxon>lamiids</taxon>
        <taxon>Lamiales</taxon>
        <taxon>Oleaceae</taxon>
        <taxon>Forsythieae</taxon>
        <taxon>Abeliophyllum</taxon>
    </lineage>
</organism>
<feature type="compositionally biased region" description="Basic and acidic residues" evidence="1">
    <location>
        <begin position="417"/>
        <end position="426"/>
    </location>
</feature>
<feature type="region of interest" description="Disordered" evidence="1">
    <location>
        <begin position="370"/>
        <end position="426"/>
    </location>
</feature>
<dbReference type="Pfam" id="PF07800">
    <property type="entry name" value="DUF1644"/>
    <property type="match status" value="1"/>
</dbReference>
<name>A0ABD1VWT9_9LAMI</name>
<feature type="region of interest" description="Disordered" evidence="1">
    <location>
        <begin position="107"/>
        <end position="132"/>
    </location>
</feature>
<feature type="compositionally biased region" description="Basic residues" evidence="1">
    <location>
        <begin position="407"/>
        <end position="416"/>
    </location>
</feature>
<dbReference type="PANTHER" id="PTHR31197">
    <property type="entry name" value="OS01G0612600 PROTEIN"/>
    <property type="match status" value="1"/>
</dbReference>
<dbReference type="AlphaFoldDB" id="A0ABD1VWT9"/>
<dbReference type="Proteomes" id="UP001604336">
    <property type="component" value="Unassembled WGS sequence"/>
</dbReference>
<dbReference type="InterPro" id="IPR012866">
    <property type="entry name" value="DUF1644"/>
</dbReference>
<reference evidence="3" key="1">
    <citation type="submission" date="2024-07" db="EMBL/GenBank/DDBJ databases">
        <title>Two chromosome-level genome assemblies of Korean endemic species Abeliophyllum distichum and Forsythia ovata (Oleaceae).</title>
        <authorList>
            <person name="Jang H."/>
        </authorList>
    </citation>
    <scope>NUCLEOTIDE SEQUENCE [LARGE SCALE GENOMIC DNA]</scope>
</reference>
<comment type="caution">
    <text evidence="2">The sequence shown here is derived from an EMBL/GenBank/DDBJ whole genome shotgun (WGS) entry which is preliminary data.</text>
</comment>
<dbReference type="EMBL" id="JBFOLK010000001">
    <property type="protein sequence ID" value="KAL2540740.1"/>
    <property type="molecule type" value="Genomic_DNA"/>
</dbReference>
<protein>
    <submittedName>
        <fullName evidence="2">Uncharacterized protein</fullName>
    </submittedName>
</protein>
<feature type="compositionally biased region" description="Basic residues" evidence="1">
    <location>
        <begin position="344"/>
        <end position="358"/>
    </location>
</feature>
<dbReference type="PANTHER" id="PTHR31197:SF2">
    <property type="entry name" value="C2H2-TYPE DOMAIN-CONTAINING PROTEIN"/>
    <property type="match status" value="1"/>
</dbReference>
<evidence type="ECO:0000313" key="3">
    <source>
        <dbReference type="Proteomes" id="UP001604336"/>
    </source>
</evidence>
<feature type="region of interest" description="Disordered" evidence="1">
    <location>
        <begin position="339"/>
        <end position="358"/>
    </location>
</feature>
<evidence type="ECO:0000313" key="2">
    <source>
        <dbReference type="EMBL" id="KAL2540740.1"/>
    </source>
</evidence>